<evidence type="ECO:0000313" key="3">
    <source>
        <dbReference type="Proteomes" id="UP001178461"/>
    </source>
</evidence>
<dbReference type="EMBL" id="OX395129">
    <property type="protein sequence ID" value="CAI5773477.1"/>
    <property type="molecule type" value="Genomic_DNA"/>
</dbReference>
<name>A0AA35K816_9SAUR</name>
<gene>
    <name evidence="2" type="ORF">PODLI_1B032357</name>
</gene>
<feature type="compositionally biased region" description="Gly residues" evidence="1">
    <location>
        <begin position="113"/>
        <end position="122"/>
    </location>
</feature>
<evidence type="ECO:0000313" key="2">
    <source>
        <dbReference type="EMBL" id="CAI5773477.1"/>
    </source>
</evidence>
<feature type="non-terminal residue" evidence="2">
    <location>
        <position position="1"/>
    </location>
</feature>
<feature type="region of interest" description="Disordered" evidence="1">
    <location>
        <begin position="113"/>
        <end position="132"/>
    </location>
</feature>
<organism evidence="2 3">
    <name type="scientific">Podarcis lilfordi</name>
    <name type="common">Lilford's wall lizard</name>
    <dbReference type="NCBI Taxonomy" id="74358"/>
    <lineage>
        <taxon>Eukaryota</taxon>
        <taxon>Metazoa</taxon>
        <taxon>Chordata</taxon>
        <taxon>Craniata</taxon>
        <taxon>Vertebrata</taxon>
        <taxon>Euteleostomi</taxon>
        <taxon>Lepidosauria</taxon>
        <taxon>Squamata</taxon>
        <taxon>Bifurcata</taxon>
        <taxon>Unidentata</taxon>
        <taxon>Episquamata</taxon>
        <taxon>Laterata</taxon>
        <taxon>Lacertibaenia</taxon>
        <taxon>Lacertidae</taxon>
        <taxon>Podarcis</taxon>
    </lineage>
</organism>
<feature type="non-terminal residue" evidence="2">
    <location>
        <position position="213"/>
    </location>
</feature>
<keyword evidence="3" id="KW-1185">Reference proteome</keyword>
<proteinExistence type="predicted"/>
<dbReference type="Proteomes" id="UP001178461">
    <property type="component" value="Chromosome 4"/>
</dbReference>
<dbReference type="AlphaFoldDB" id="A0AA35K816"/>
<protein>
    <submittedName>
        <fullName evidence="2">Uncharacterized protein</fullName>
    </submittedName>
</protein>
<evidence type="ECO:0000256" key="1">
    <source>
        <dbReference type="SAM" id="MobiDB-lite"/>
    </source>
</evidence>
<sequence>SRSNLAAGQWRARWKEVGAITEKALSLVEDKRERSLMEITRCWTSYVLNHTRLCESEDVCWNYFVFFAQSLLSILSYLLFCGHGEIFSEEESFTTGLNCQGSFTFLEPGGGASSSCGGGGEQGVAPSTGGQPQWHLTGIMPLGAVRSPRTPVPPQPQSLHLKNGTSEAVPKHSLTEMFQNRDASVQRQREVPLAKVTHLLQQPPTHSGQSGAA</sequence>
<accession>A0AA35K816</accession>
<reference evidence="2" key="1">
    <citation type="submission" date="2022-12" db="EMBL/GenBank/DDBJ databases">
        <authorList>
            <person name="Alioto T."/>
            <person name="Alioto T."/>
            <person name="Gomez Garrido J."/>
        </authorList>
    </citation>
    <scope>NUCLEOTIDE SEQUENCE</scope>
</reference>